<protein>
    <recommendedName>
        <fullName evidence="1">Reverse transcriptase domain-containing protein</fullName>
    </recommendedName>
</protein>
<evidence type="ECO:0000313" key="2">
    <source>
        <dbReference type="EMBL" id="KAG8480626.1"/>
    </source>
</evidence>
<dbReference type="Gene3D" id="3.30.70.270">
    <property type="match status" value="2"/>
</dbReference>
<dbReference type="InterPro" id="IPR043128">
    <property type="entry name" value="Rev_trsase/Diguanyl_cyclase"/>
</dbReference>
<organism evidence="2 3">
    <name type="scientific">Gossypium anomalum</name>
    <dbReference type="NCBI Taxonomy" id="47600"/>
    <lineage>
        <taxon>Eukaryota</taxon>
        <taxon>Viridiplantae</taxon>
        <taxon>Streptophyta</taxon>
        <taxon>Embryophyta</taxon>
        <taxon>Tracheophyta</taxon>
        <taxon>Spermatophyta</taxon>
        <taxon>Magnoliopsida</taxon>
        <taxon>eudicotyledons</taxon>
        <taxon>Gunneridae</taxon>
        <taxon>Pentapetalae</taxon>
        <taxon>rosids</taxon>
        <taxon>malvids</taxon>
        <taxon>Malvales</taxon>
        <taxon>Malvaceae</taxon>
        <taxon>Malvoideae</taxon>
        <taxon>Gossypium</taxon>
    </lineage>
</organism>
<dbReference type="EMBL" id="JAHUZN010000010">
    <property type="protein sequence ID" value="KAG8480626.1"/>
    <property type="molecule type" value="Genomic_DNA"/>
</dbReference>
<keyword evidence="3" id="KW-1185">Reference proteome</keyword>
<accession>A0A8J5Y1K9</accession>
<proteinExistence type="predicted"/>
<evidence type="ECO:0000313" key="3">
    <source>
        <dbReference type="Proteomes" id="UP000701853"/>
    </source>
</evidence>
<dbReference type="CDD" id="cd01647">
    <property type="entry name" value="RT_LTR"/>
    <property type="match status" value="1"/>
</dbReference>
<reference evidence="2 3" key="1">
    <citation type="journal article" date="2021" name="bioRxiv">
        <title>The Gossypium anomalum genome as a resource for cotton improvement and evolutionary analysis of hybrid incompatibility.</title>
        <authorList>
            <person name="Grover C.E."/>
            <person name="Yuan D."/>
            <person name="Arick M.A."/>
            <person name="Miller E.R."/>
            <person name="Hu G."/>
            <person name="Peterson D.G."/>
            <person name="Wendel J.F."/>
            <person name="Udall J.A."/>
        </authorList>
    </citation>
    <scope>NUCLEOTIDE SEQUENCE [LARGE SCALE GENOMIC DNA]</scope>
    <source>
        <strain evidence="2">JFW-Udall</strain>
        <tissue evidence="2">Leaf</tissue>
    </source>
</reference>
<dbReference type="InterPro" id="IPR050951">
    <property type="entry name" value="Retrovirus_Pol_polyprotein"/>
</dbReference>
<dbReference type="Gene3D" id="3.10.10.10">
    <property type="entry name" value="HIV Type 1 Reverse Transcriptase, subunit A, domain 1"/>
    <property type="match status" value="2"/>
</dbReference>
<dbReference type="Pfam" id="PF00078">
    <property type="entry name" value="RVT_1"/>
    <property type="match status" value="1"/>
</dbReference>
<dbReference type="PANTHER" id="PTHR37984:SF5">
    <property type="entry name" value="PROTEIN NYNRIN-LIKE"/>
    <property type="match status" value="1"/>
</dbReference>
<dbReference type="Proteomes" id="UP000701853">
    <property type="component" value="Chromosome 10"/>
</dbReference>
<dbReference type="InterPro" id="IPR043502">
    <property type="entry name" value="DNA/RNA_pol_sf"/>
</dbReference>
<name>A0A8J5Y1K9_9ROSI</name>
<dbReference type="SUPFAM" id="SSF56672">
    <property type="entry name" value="DNA/RNA polymerases"/>
    <property type="match status" value="1"/>
</dbReference>
<feature type="domain" description="Reverse transcriptase" evidence="1">
    <location>
        <begin position="62"/>
        <end position="193"/>
    </location>
</feature>
<comment type="caution">
    <text evidence="2">The sequence shown here is derived from an EMBL/GenBank/DDBJ whole genome shotgun (WGS) entry which is preliminary data.</text>
</comment>
<dbReference type="OrthoDB" id="1002013at2759"/>
<dbReference type="AlphaFoldDB" id="A0A8J5Y1K9"/>
<sequence>MSQLIEEFQDIFQAPKELPLERAFDHAIHLKPLSKPVNVKPYCYPYFQKAEVERQVQQLLEQKALNAITIKDKIPIPTVEELFDELEGTQFFSKLDLLSGYHQIRVRASDVPKMAFRTYEGHYKFLVMPFGLTNAPSTVQATMNEYFWMLYSGSWQEHLNHVKLVLARLRECGLVTKASKCMFGQEKVEYLGHLVTREGLAVDPQKIEAIKVWPQLSGVKGVTSFLRITGYYRKFIKGFASIAAPLFDLLCKGASFTWIDTAHKAFEKLKQFLCTLPVL</sequence>
<gene>
    <name evidence="2" type="ORF">CXB51_025242</name>
</gene>
<dbReference type="PANTHER" id="PTHR37984">
    <property type="entry name" value="PROTEIN CBG26694"/>
    <property type="match status" value="1"/>
</dbReference>
<evidence type="ECO:0000259" key="1">
    <source>
        <dbReference type="Pfam" id="PF00078"/>
    </source>
</evidence>
<dbReference type="InterPro" id="IPR000477">
    <property type="entry name" value="RT_dom"/>
</dbReference>